<gene>
    <name evidence="1" type="ORF">GYMLUDRAFT_62550</name>
</gene>
<accession>A0A0D0CBK2</accession>
<reference evidence="1 2" key="1">
    <citation type="submission" date="2014-04" db="EMBL/GenBank/DDBJ databases">
        <title>Evolutionary Origins and Diversification of the Mycorrhizal Mutualists.</title>
        <authorList>
            <consortium name="DOE Joint Genome Institute"/>
            <consortium name="Mycorrhizal Genomics Consortium"/>
            <person name="Kohler A."/>
            <person name="Kuo A."/>
            <person name="Nagy L.G."/>
            <person name="Floudas D."/>
            <person name="Copeland A."/>
            <person name="Barry K.W."/>
            <person name="Cichocki N."/>
            <person name="Veneault-Fourrey C."/>
            <person name="LaButti K."/>
            <person name="Lindquist E.A."/>
            <person name="Lipzen A."/>
            <person name="Lundell T."/>
            <person name="Morin E."/>
            <person name="Murat C."/>
            <person name="Riley R."/>
            <person name="Ohm R."/>
            <person name="Sun H."/>
            <person name="Tunlid A."/>
            <person name="Henrissat B."/>
            <person name="Grigoriev I.V."/>
            <person name="Hibbett D.S."/>
            <person name="Martin F."/>
        </authorList>
    </citation>
    <scope>NUCLEOTIDE SEQUENCE [LARGE SCALE GENOMIC DNA]</scope>
    <source>
        <strain evidence="1 2">FD-317 M1</strain>
    </source>
</reference>
<evidence type="ECO:0000313" key="2">
    <source>
        <dbReference type="Proteomes" id="UP000053593"/>
    </source>
</evidence>
<organism evidence="1 2">
    <name type="scientific">Collybiopsis luxurians FD-317 M1</name>
    <dbReference type="NCBI Taxonomy" id="944289"/>
    <lineage>
        <taxon>Eukaryota</taxon>
        <taxon>Fungi</taxon>
        <taxon>Dikarya</taxon>
        <taxon>Basidiomycota</taxon>
        <taxon>Agaricomycotina</taxon>
        <taxon>Agaricomycetes</taxon>
        <taxon>Agaricomycetidae</taxon>
        <taxon>Agaricales</taxon>
        <taxon>Marasmiineae</taxon>
        <taxon>Omphalotaceae</taxon>
        <taxon>Collybiopsis</taxon>
        <taxon>Collybiopsis luxurians</taxon>
    </lineage>
</organism>
<protein>
    <recommendedName>
        <fullName evidence="3">Retrotransposon gag domain-containing protein</fullName>
    </recommendedName>
</protein>
<evidence type="ECO:0008006" key="3">
    <source>
        <dbReference type="Google" id="ProtNLM"/>
    </source>
</evidence>
<evidence type="ECO:0000313" key="1">
    <source>
        <dbReference type="EMBL" id="KIK55422.1"/>
    </source>
</evidence>
<sequence>MSNITLDQLCAVVNPNAFDVITPIFTSIAQHLKQSEGRVAELEHEHISLEQISTTFRDALAHLTHTALSPPPPLVQPQPVQPQVQVARAPLRTELPLFHGCPEENVSAFISIAKDLLQATHIAQEDWGVIVSGCFHDAAQTWYLTKKQGNADQPLQWNELQQGL</sequence>
<name>A0A0D0CBK2_9AGAR</name>
<dbReference type="Proteomes" id="UP000053593">
    <property type="component" value="Unassembled WGS sequence"/>
</dbReference>
<keyword evidence="2" id="KW-1185">Reference proteome</keyword>
<dbReference type="HOGENOM" id="CLU_1619229_0_0_1"/>
<dbReference type="AlphaFoldDB" id="A0A0D0CBK2"/>
<proteinExistence type="predicted"/>
<dbReference type="EMBL" id="KN834806">
    <property type="protein sequence ID" value="KIK55422.1"/>
    <property type="molecule type" value="Genomic_DNA"/>
</dbReference>